<accession>A0A3L8DB93</accession>
<dbReference type="GO" id="GO:0016020">
    <property type="term" value="C:membrane"/>
    <property type="evidence" value="ECO:0007669"/>
    <property type="project" value="GOC"/>
</dbReference>
<comment type="caution">
    <text evidence="4">The sequence shown here is derived from an EMBL/GenBank/DDBJ whole genome shotgun (WGS) entry which is preliminary data.</text>
</comment>
<name>A0A3L8DB93_OOCBI</name>
<keyword evidence="2" id="KW-0808">Transferase</keyword>
<dbReference type="AlphaFoldDB" id="A0A3L8DB93"/>
<sequence>MRKRRAFLTLCLVVGFTTVVCVFWRELSIGLTIAISSSELYCHWSNSKGVIELGQGEWDEPMLIPSRCIFFHETACSPPNLTPRQACAVESAAKNNRNLNVFLLLLAPGRFSDNSEAFVKILETYDNVYIRRIRLSTYVLDTPIEDWFSASVWKFSENRAWLRRDLHDYIRMLTLWKFGGVALNLNSIVQASLDELTTFVGVRDRDKEVGVIGVDTSTDFGRQFIDACMEIIKNTTVDDYLSYNITNIVAKVLKQLCYQQTNKECRRFTIYPSAKFYPGYSWKDDAKAKELIQIMRNATTIHLRDDYNRNTKTDSMATYKIAAKQHCPKIYEFTAKDF</sequence>
<dbReference type="GO" id="GO:0006688">
    <property type="term" value="P:glycosphingolipid biosynthetic process"/>
    <property type="evidence" value="ECO:0007669"/>
    <property type="project" value="TreeGrafter"/>
</dbReference>
<dbReference type="Pfam" id="PF04572">
    <property type="entry name" value="Gb3_synth"/>
    <property type="match status" value="1"/>
</dbReference>
<dbReference type="PANTHER" id="PTHR12042">
    <property type="entry name" value="LACTOSYLCERAMIDE 4-ALPHA-GALACTOSYLTRANSFERASE ALPHA- 1,4-GALACTOSYLTRANSFERASE"/>
    <property type="match status" value="1"/>
</dbReference>
<comment type="similarity">
    <text evidence="1">Belongs to the glycosyltransferase 32 family.</text>
</comment>
<evidence type="ECO:0000313" key="4">
    <source>
        <dbReference type="EMBL" id="RLU17606.1"/>
    </source>
</evidence>
<dbReference type="Proteomes" id="UP000279307">
    <property type="component" value="Chromosome 10"/>
</dbReference>
<dbReference type="OrthoDB" id="409543at2759"/>
<protein>
    <recommendedName>
        <fullName evidence="3">Alpha 1,4-glycosyltransferase domain-containing protein</fullName>
    </recommendedName>
</protein>
<dbReference type="SUPFAM" id="SSF53448">
    <property type="entry name" value="Nucleotide-diphospho-sugar transferases"/>
    <property type="match status" value="1"/>
</dbReference>
<dbReference type="PANTHER" id="PTHR12042:SF21">
    <property type="entry name" value="ALPHA1,4-GALACTOSYLTRANSFERASE 1-RELATED"/>
    <property type="match status" value="1"/>
</dbReference>
<organism evidence="4">
    <name type="scientific">Ooceraea biroi</name>
    <name type="common">Clonal raider ant</name>
    <name type="synonym">Cerapachys biroi</name>
    <dbReference type="NCBI Taxonomy" id="2015173"/>
    <lineage>
        <taxon>Eukaryota</taxon>
        <taxon>Metazoa</taxon>
        <taxon>Ecdysozoa</taxon>
        <taxon>Arthropoda</taxon>
        <taxon>Hexapoda</taxon>
        <taxon>Insecta</taxon>
        <taxon>Pterygota</taxon>
        <taxon>Neoptera</taxon>
        <taxon>Endopterygota</taxon>
        <taxon>Hymenoptera</taxon>
        <taxon>Apocrita</taxon>
        <taxon>Aculeata</taxon>
        <taxon>Formicoidea</taxon>
        <taxon>Formicidae</taxon>
        <taxon>Dorylinae</taxon>
        <taxon>Ooceraea</taxon>
    </lineage>
</organism>
<evidence type="ECO:0000256" key="1">
    <source>
        <dbReference type="ARBA" id="ARBA00009003"/>
    </source>
</evidence>
<dbReference type="GO" id="GO:0016758">
    <property type="term" value="F:hexosyltransferase activity"/>
    <property type="evidence" value="ECO:0007669"/>
    <property type="project" value="TreeGrafter"/>
</dbReference>
<dbReference type="EMBL" id="QOIP01000010">
    <property type="protein sequence ID" value="RLU17606.1"/>
    <property type="molecule type" value="Genomic_DNA"/>
</dbReference>
<dbReference type="InterPro" id="IPR007652">
    <property type="entry name" value="A1-4-GlycosylTfrase_dom"/>
</dbReference>
<dbReference type="InterPro" id="IPR029044">
    <property type="entry name" value="Nucleotide-diphossugar_trans"/>
</dbReference>
<evidence type="ECO:0000259" key="3">
    <source>
        <dbReference type="Pfam" id="PF04572"/>
    </source>
</evidence>
<evidence type="ECO:0000256" key="2">
    <source>
        <dbReference type="ARBA" id="ARBA00022679"/>
    </source>
</evidence>
<dbReference type="InterPro" id="IPR051981">
    <property type="entry name" value="Glycosyltransf_32"/>
</dbReference>
<reference evidence="4" key="2">
    <citation type="submission" date="2018-07" db="EMBL/GenBank/DDBJ databases">
        <authorList>
            <person name="Mckenzie S.K."/>
            <person name="Kronauer D.J.C."/>
        </authorList>
    </citation>
    <scope>NUCLEOTIDE SEQUENCE</scope>
    <source>
        <strain evidence="4">Clonal line C1</strain>
    </source>
</reference>
<dbReference type="Gene3D" id="3.90.550.20">
    <property type="match status" value="1"/>
</dbReference>
<proteinExistence type="inferred from homology"/>
<reference evidence="4" key="1">
    <citation type="journal article" date="2018" name="Genome Res.">
        <title>The genomic architecture and molecular evolution of ant odorant receptors.</title>
        <authorList>
            <person name="McKenzie S.K."/>
            <person name="Kronauer D.J.C."/>
        </authorList>
    </citation>
    <scope>NUCLEOTIDE SEQUENCE [LARGE SCALE GENOMIC DNA]</scope>
    <source>
        <strain evidence="4">Clonal line C1</strain>
    </source>
</reference>
<feature type="domain" description="Alpha 1,4-glycosyltransferase" evidence="3">
    <location>
        <begin position="218"/>
        <end position="333"/>
    </location>
</feature>
<gene>
    <name evidence="4" type="ORF">DMN91_009842</name>
</gene>